<dbReference type="InterPro" id="IPR036517">
    <property type="entry name" value="FF_domain_sf"/>
</dbReference>
<gene>
    <name evidence="1" type="ORF">DFQ12_2117</name>
</gene>
<keyword evidence="2" id="KW-1185">Reference proteome</keyword>
<accession>A0A420BKZ1</accession>
<sequence>MILKQDIIIALSKRLSLPYTGTEQDWDIEMADSSRINEFIDLYHEYDLAFEERMTLMSLIVASYDDYLNEYDVSVDYRWDKIRAMLSKDKRYFVELIDYWSLDNEHDEDHIFKITPLMRTV</sequence>
<name>A0A420BKZ1_SPHD1</name>
<evidence type="ECO:0000313" key="2">
    <source>
        <dbReference type="Proteomes" id="UP000286246"/>
    </source>
</evidence>
<comment type="caution">
    <text evidence="1">The sequence shown here is derived from an EMBL/GenBank/DDBJ whole genome shotgun (WGS) entry which is preliminary data.</text>
</comment>
<evidence type="ECO:0000313" key="1">
    <source>
        <dbReference type="EMBL" id="RKE57236.1"/>
    </source>
</evidence>
<dbReference type="Proteomes" id="UP000286246">
    <property type="component" value="Unassembled WGS sequence"/>
</dbReference>
<dbReference type="AlphaFoldDB" id="A0A420BKZ1"/>
<organism evidence="1 2">
    <name type="scientific">Sphingobacterium detergens</name>
    <dbReference type="NCBI Taxonomy" id="1145106"/>
    <lineage>
        <taxon>Bacteria</taxon>
        <taxon>Pseudomonadati</taxon>
        <taxon>Bacteroidota</taxon>
        <taxon>Sphingobacteriia</taxon>
        <taxon>Sphingobacteriales</taxon>
        <taxon>Sphingobacteriaceae</taxon>
        <taxon>Sphingobacterium</taxon>
    </lineage>
</organism>
<dbReference type="RefSeq" id="WP_120258811.1">
    <property type="nucleotide sequence ID" value="NZ_RAPY01000001.1"/>
</dbReference>
<dbReference type="OrthoDB" id="1450612at2"/>
<reference evidence="1 2" key="1">
    <citation type="submission" date="2018-09" db="EMBL/GenBank/DDBJ databases">
        <title>Genomic Encyclopedia of Type Strains, Phase III (KMG-III): the genomes of soil and plant-associated and newly described type strains.</title>
        <authorList>
            <person name="Whitman W."/>
        </authorList>
    </citation>
    <scope>NUCLEOTIDE SEQUENCE [LARGE SCALE GENOMIC DNA]</scope>
    <source>
        <strain evidence="1 2">CECT 7938</strain>
    </source>
</reference>
<protein>
    <submittedName>
        <fullName evidence="1">Uncharacterized protein</fullName>
    </submittedName>
</protein>
<dbReference type="EMBL" id="RAPY01000001">
    <property type="protein sequence ID" value="RKE57236.1"/>
    <property type="molecule type" value="Genomic_DNA"/>
</dbReference>
<proteinExistence type="predicted"/>
<dbReference type="SUPFAM" id="SSF81698">
    <property type="entry name" value="FF domain"/>
    <property type="match status" value="1"/>
</dbReference>